<keyword evidence="2" id="KW-0808">Transferase</keyword>
<protein>
    <submittedName>
        <fullName evidence="2">GNAT family N-acetyltransferase</fullName>
    </submittedName>
</protein>
<proteinExistence type="predicted"/>
<dbReference type="AlphaFoldDB" id="A0A365PBX1"/>
<evidence type="ECO:0000313" key="2">
    <source>
        <dbReference type="EMBL" id="RBA38316.1"/>
    </source>
</evidence>
<comment type="caution">
    <text evidence="2">The sequence shown here is derived from an EMBL/GenBank/DDBJ whole genome shotgun (WGS) entry which is preliminary data.</text>
</comment>
<feature type="domain" description="N-acetyltransferase" evidence="1">
    <location>
        <begin position="2"/>
        <end position="198"/>
    </location>
</feature>
<dbReference type="Pfam" id="PF00583">
    <property type="entry name" value="Acetyltransf_1"/>
    <property type="match status" value="1"/>
</dbReference>
<accession>A0A365PBX1</accession>
<dbReference type="CDD" id="cd04301">
    <property type="entry name" value="NAT_SF"/>
    <property type="match status" value="1"/>
</dbReference>
<dbReference type="Gene3D" id="3.40.630.30">
    <property type="match status" value="1"/>
</dbReference>
<dbReference type="EMBL" id="QNTT01000009">
    <property type="protein sequence ID" value="RBA38316.1"/>
    <property type="molecule type" value="Genomic_DNA"/>
</dbReference>
<sequence>MVTVRTATRADAPAIARILSEAFRDDPAWSVTLPEDETRHTKLTSYYLRRVRRHPQWVDVAMDDGRVVGAVLWQPPAAPGALGTARRAISGAALWTLGRLPLGRGARHTLQIEAYRPTEPHWYIRDIGTGPQARGKGVGSALLAHRLRVVDHSANPLAFLESTTPASRRLYERFGFEAVGSVPTLPGQSSTAMVRRLVDSADRSDRPDGRAE</sequence>
<dbReference type="InterPro" id="IPR052523">
    <property type="entry name" value="Trichothecene_AcTrans"/>
</dbReference>
<dbReference type="Proteomes" id="UP000252187">
    <property type="component" value="Unassembled WGS sequence"/>
</dbReference>
<dbReference type="PROSITE" id="PS51186">
    <property type="entry name" value="GNAT"/>
    <property type="match status" value="1"/>
</dbReference>
<dbReference type="SUPFAM" id="SSF55729">
    <property type="entry name" value="Acyl-CoA N-acyltransferases (Nat)"/>
    <property type="match status" value="1"/>
</dbReference>
<reference evidence="2 3" key="1">
    <citation type="submission" date="2018-06" db="EMBL/GenBank/DDBJ databases">
        <title>Whole genome sequencing of four bacterial strains from South Shetland trench revealing bio-synthetic gene clusters.</title>
        <authorList>
            <person name="Abdel-Mageed W.M."/>
            <person name="Lehri B."/>
            <person name="Jarmusch S.A."/>
            <person name="Miranda K."/>
            <person name="Goodfellow M."/>
            <person name="Jaspars M."/>
            <person name="Karlyshev A.V."/>
        </authorList>
    </citation>
    <scope>NUCLEOTIDE SEQUENCE [LARGE SCALE GENOMIC DNA]</scope>
    <source>
        <strain evidence="2 3">SST1</strain>
    </source>
</reference>
<organism evidence="2 3">
    <name type="scientific">Dietzia maris</name>
    <dbReference type="NCBI Taxonomy" id="37915"/>
    <lineage>
        <taxon>Bacteria</taxon>
        <taxon>Bacillati</taxon>
        <taxon>Actinomycetota</taxon>
        <taxon>Actinomycetes</taxon>
        <taxon>Mycobacteriales</taxon>
        <taxon>Dietziaceae</taxon>
        <taxon>Dietzia</taxon>
    </lineage>
</organism>
<dbReference type="InterPro" id="IPR016181">
    <property type="entry name" value="Acyl_CoA_acyltransferase"/>
</dbReference>
<dbReference type="GO" id="GO:0016747">
    <property type="term" value="F:acyltransferase activity, transferring groups other than amino-acyl groups"/>
    <property type="evidence" value="ECO:0007669"/>
    <property type="project" value="InterPro"/>
</dbReference>
<evidence type="ECO:0000259" key="1">
    <source>
        <dbReference type="PROSITE" id="PS51186"/>
    </source>
</evidence>
<gene>
    <name evidence="2" type="ORF">DQ226_05120</name>
</gene>
<dbReference type="InterPro" id="IPR000182">
    <property type="entry name" value="GNAT_dom"/>
</dbReference>
<evidence type="ECO:0000313" key="3">
    <source>
        <dbReference type="Proteomes" id="UP000252187"/>
    </source>
</evidence>
<dbReference type="PANTHER" id="PTHR42791">
    <property type="entry name" value="GNAT FAMILY ACETYLTRANSFERASE"/>
    <property type="match status" value="1"/>
</dbReference>
<name>A0A365PBX1_9ACTN</name>
<dbReference type="PANTHER" id="PTHR42791:SF1">
    <property type="entry name" value="N-ACETYLTRANSFERASE DOMAIN-CONTAINING PROTEIN"/>
    <property type="match status" value="1"/>
</dbReference>